<dbReference type="PANTHER" id="PTHR10909">
    <property type="entry name" value="ELECTRON TRANSPORT OXIDOREDUCTASE"/>
    <property type="match status" value="1"/>
</dbReference>
<evidence type="ECO:0000256" key="12">
    <source>
        <dbReference type="PIRSR" id="PIRSR000168-1"/>
    </source>
</evidence>
<sequence length="674" mass="75108">MAVQQTTVNPDLAVERQNATFNAEELTYFLYNGPEWTKRKRYLQNLAIQGVAKLKLKQYATLSREEQYESGLQKGAYAITMVKKLGLKSPAERMLFTEAVNPHEATGFNLHNSMFTDTINRLASDEQKEKWLPLVQSFRMVGTYAQTELGHGTFLRGLETTATYDPQTKEFILNSPTISSIKYWPGGLGKTANCCVVMAQLISNGQNHGMQSFMVQIRDYDTHEPLPGVTVGDIGNKFGYAGIDNGFLRLNNVRIPRENMLMRYAKASVLENGTFVHPKSDRLVYGTMTMVRSAIVHDAGRGLAKAATIAVRYSAVRKQSEIQPGAGEVKVLDFQTQQQKVLPQVAAAYALMFTGRNVLAFYMQVTSQIEKGALEELPQLHALSAGLKAVSSWDATNGIEACRLACGGHGYSQASGIPKIYVDVCPSCTYEGENTVMTLQTARYLIKCYNQLRQGEQLPSLIRFLQSPLEGRSSLDNQLELQELLAAFEHRARRMVHEVGQKLQTAAEEGKKSHEAWNSNSVELSAAAVAFAQAYIVKVFTDTVSRMEGKVKAVMTSLCQLYALDGIIRYLGDFMKDGYISSEQAVLLQSQLLTLLAELRPNAVALVDAFDFPDAVLDSALGRWDGNVYEALYDYSLRSKLNEKQVLDAYHKYQRPFMESQWKNCPQAAVTSRL</sequence>
<proteinExistence type="inferred from homology"/>
<name>A0A2T7PGR0_POMCA</name>
<evidence type="ECO:0000256" key="1">
    <source>
        <dbReference type="ARBA" id="ARBA00001974"/>
    </source>
</evidence>
<feature type="binding site" evidence="13">
    <location>
        <position position="186"/>
    </location>
    <ligand>
        <name>FAD</name>
        <dbReference type="ChEBI" id="CHEBI:57692"/>
    </ligand>
</feature>
<dbReference type="FunFam" id="1.20.140.10:FF:000013">
    <property type="entry name" value="Acyl-coenzyme A oxidase"/>
    <property type="match status" value="1"/>
</dbReference>
<dbReference type="Gene3D" id="1.20.140.10">
    <property type="entry name" value="Butyryl-CoA Dehydrogenase, subunit A, domain 3"/>
    <property type="match status" value="2"/>
</dbReference>
<dbReference type="InterPro" id="IPR037069">
    <property type="entry name" value="AcylCoA_DH/ox_N_sf"/>
</dbReference>
<protein>
    <recommendedName>
        <fullName evidence="11">Acyl-coenzyme A oxidase</fullName>
    </recommendedName>
</protein>
<dbReference type="PIRSF" id="PIRSF000168">
    <property type="entry name" value="Acyl-CoA_oxidase"/>
    <property type="match status" value="1"/>
</dbReference>
<dbReference type="GO" id="GO:0005504">
    <property type="term" value="F:fatty acid binding"/>
    <property type="evidence" value="ECO:0007669"/>
    <property type="project" value="TreeGrafter"/>
</dbReference>
<evidence type="ECO:0000259" key="16">
    <source>
        <dbReference type="Pfam" id="PF22924"/>
    </source>
</evidence>
<keyword evidence="18" id="KW-1185">Reference proteome</keyword>
<dbReference type="FunFam" id="1.20.140.10:FF:000005">
    <property type="entry name" value="Acyl-coenzyme A oxidase"/>
    <property type="match status" value="1"/>
</dbReference>
<evidence type="ECO:0000259" key="14">
    <source>
        <dbReference type="Pfam" id="PF01756"/>
    </source>
</evidence>
<comment type="subcellular location">
    <subcellularLocation>
        <location evidence="2">Peroxisome</location>
    </subcellularLocation>
</comment>
<evidence type="ECO:0000256" key="11">
    <source>
        <dbReference type="PIRNR" id="PIRNR000168"/>
    </source>
</evidence>
<feature type="domain" description="Acyl-coenzyme A oxidase N-terminal" evidence="15">
    <location>
        <begin position="22"/>
        <end position="140"/>
    </location>
</feature>
<dbReference type="Gene3D" id="1.10.540.10">
    <property type="entry name" value="Acyl-CoA dehydrogenase/oxidase, N-terminal domain"/>
    <property type="match status" value="1"/>
</dbReference>
<dbReference type="InterPro" id="IPR055060">
    <property type="entry name" value="ACOX_C_alpha1"/>
</dbReference>
<dbReference type="InterPro" id="IPR009100">
    <property type="entry name" value="AcylCoA_DH/oxidase_NM_dom_sf"/>
</dbReference>
<evidence type="ECO:0000259" key="15">
    <source>
        <dbReference type="Pfam" id="PF14749"/>
    </source>
</evidence>
<dbReference type="SUPFAM" id="SSF47203">
    <property type="entry name" value="Acyl-CoA dehydrogenase C-terminal domain-like"/>
    <property type="match status" value="2"/>
</dbReference>
<accession>A0A2T7PGR0</accession>
<evidence type="ECO:0000313" key="18">
    <source>
        <dbReference type="Proteomes" id="UP000245119"/>
    </source>
</evidence>
<comment type="pathway">
    <text evidence="3">Lipid metabolism; peroxisomal fatty acid beta-oxidation.</text>
</comment>
<dbReference type="EMBL" id="PZQS01000004">
    <property type="protein sequence ID" value="PVD32615.1"/>
    <property type="molecule type" value="Genomic_DNA"/>
</dbReference>
<dbReference type="Gene3D" id="2.40.110.10">
    <property type="entry name" value="Butyryl-CoA Dehydrogenase, subunit A, domain 2"/>
    <property type="match status" value="1"/>
</dbReference>
<dbReference type="AlphaFoldDB" id="A0A2T7PGR0"/>
<evidence type="ECO:0000256" key="9">
    <source>
        <dbReference type="ARBA" id="ARBA00023098"/>
    </source>
</evidence>
<dbReference type="Proteomes" id="UP000245119">
    <property type="component" value="Linkage Group LG4"/>
</dbReference>
<evidence type="ECO:0000256" key="13">
    <source>
        <dbReference type="PIRSR" id="PIRSR000168-2"/>
    </source>
</evidence>
<dbReference type="GO" id="GO:0005777">
    <property type="term" value="C:peroxisome"/>
    <property type="evidence" value="ECO:0007669"/>
    <property type="project" value="UniProtKB-SubCell"/>
</dbReference>
<dbReference type="GO" id="GO:0055088">
    <property type="term" value="P:lipid homeostasis"/>
    <property type="evidence" value="ECO:0007669"/>
    <property type="project" value="TreeGrafter"/>
</dbReference>
<feature type="active site" description="Proton acceptor" evidence="12">
    <location>
        <position position="431"/>
    </location>
</feature>
<organism evidence="17 18">
    <name type="scientific">Pomacea canaliculata</name>
    <name type="common">Golden apple snail</name>
    <dbReference type="NCBI Taxonomy" id="400727"/>
    <lineage>
        <taxon>Eukaryota</taxon>
        <taxon>Metazoa</taxon>
        <taxon>Spiralia</taxon>
        <taxon>Lophotrochozoa</taxon>
        <taxon>Mollusca</taxon>
        <taxon>Gastropoda</taxon>
        <taxon>Caenogastropoda</taxon>
        <taxon>Architaenioglossa</taxon>
        <taxon>Ampullarioidea</taxon>
        <taxon>Ampullariidae</taxon>
        <taxon>Pomacea</taxon>
    </lineage>
</organism>
<evidence type="ECO:0000256" key="10">
    <source>
        <dbReference type="ARBA" id="ARBA00023140"/>
    </source>
</evidence>
<keyword evidence="8" id="KW-0560">Oxidoreductase</keyword>
<keyword evidence="10" id="KW-0576">Peroxisome</keyword>
<keyword evidence="5 11" id="KW-0285">Flavoprotein</keyword>
<dbReference type="GO" id="GO:0033540">
    <property type="term" value="P:fatty acid beta-oxidation using acyl-CoA oxidase"/>
    <property type="evidence" value="ECO:0007669"/>
    <property type="project" value="TreeGrafter"/>
</dbReference>
<evidence type="ECO:0000256" key="5">
    <source>
        <dbReference type="ARBA" id="ARBA00022630"/>
    </source>
</evidence>
<feature type="binding site" evidence="13">
    <location>
        <position position="147"/>
    </location>
    <ligand>
        <name>FAD</name>
        <dbReference type="ChEBI" id="CHEBI:57692"/>
    </ligand>
</feature>
<dbReference type="Pfam" id="PF14749">
    <property type="entry name" value="Acyl-CoA_ox_N"/>
    <property type="match status" value="1"/>
</dbReference>
<evidence type="ECO:0000313" key="17">
    <source>
        <dbReference type="EMBL" id="PVD32615.1"/>
    </source>
</evidence>
<dbReference type="PANTHER" id="PTHR10909:SF250">
    <property type="entry name" value="PEROXISOMAL ACYL-COENZYME A OXIDASE 1"/>
    <property type="match status" value="1"/>
</dbReference>
<keyword evidence="6 11" id="KW-0274">FAD</keyword>
<comment type="similarity">
    <text evidence="4 11">Belongs to the acyl-CoA oxidase family.</text>
</comment>
<dbReference type="Pfam" id="PF22924">
    <property type="entry name" value="ACOX_C_alpha1"/>
    <property type="match status" value="1"/>
</dbReference>
<dbReference type="SUPFAM" id="SSF56645">
    <property type="entry name" value="Acyl-CoA dehydrogenase NM domain-like"/>
    <property type="match status" value="1"/>
</dbReference>
<dbReference type="STRING" id="400727.A0A2T7PGR0"/>
<evidence type="ECO:0000256" key="2">
    <source>
        <dbReference type="ARBA" id="ARBA00004275"/>
    </source>
</evidence>
<dbReference type="InterPro" id="IPR012258">
    <property type="entry name" value="Acyl-CoA_oxidase"/>
</dbReference>
<feature type="domain" description="Acyl-CoA oxidase C-terminal" evidence="14">
    <location>
        <begin position="481"/>
        <end position="659"/>
    </location>
</feature>
<feature type="domain" description="Acyl-CoA oxidase C-alpha1" evidence="16">
    <location>
        <begin position="285"/>
        <end position="446"/>
    </location>
</feature>
<dbReference type="InterPro" id="IPR036250">
    <property type="entry name" value="AcylCo_DH-like_C"/>
</dbReference>
<dbReference type="Pfam" id="PF01756">
    <property type="entry name" value="ACOX"/>
    <property type="match status" value="1"/>
</dbReference>
<comment type="caution">
    <text evidence="17">The sequence shown here is derived from an EMBL/GenBank/DDBJ whole genome shotgun (WGS) entry which is preliminary data.</text>
</comment>
<dbReference type="FunFam" id="2.40.110.10:FF:000003">
    <property type="entry name" value="Acyl-coenzyme A oxidase"/>
    <property type="match status" value="1"/>
</dbReference>
<evidence type="ECO:0000256" key="4">
    <source>
        <dbReference type="ARBA" id="ARBA00006288"/>
    </source>
</evidence>
<gene>
    <name evidence="17" type="ORF">C0Q70_08057</name>
</gene>
<dbReference type="InterPro" id="IPR002655">
    <property type="entry name" value="Acyl-CoA_oxidase_C"/>
</dbReference>
<evidence type="ECO:0000256" key="7">
    <source>
        <dbReference type="ARBA" id="ARBA00022832"/>
    </source>
</evidence>
<dbReference type="InterPro" id="IPR046373">
    <property type="entry name" value="Acyl-CoA_Oxase/DH_mid-dom_sf"/>
</dbReference>
<keyword evidence="7" id="KW-0276">Fatty acid metabolism</keyword>
<dbReference type="GO" id="GO:0071949">
    <property type="term" value="F:FAD binding"/>
    <property type="evidence" value="ECO:0007669"/>
    <property type="project" value="InterPro"/>
</dbReference>
<comment type="cofactor">
    <cofactor evidence="1">
        <name>FAD</name>
        <dbReference type="ChEBI" id="CHEBI:57692"/>
    </cofactor>
</comment>
<evidence type="ECO:0000256" key="6">
    <source>
        <dbReference type="ARBA" id="ARBA00022827"/>
    </source>
</evidence>
<keyword evidence="9" id="KW-0443">Lipid metabolism</keyword>
<evidence type="ECO:0000256" key="8">
    <source>
        <dbReference type="ARBA" id="ARBA00023002"/>
    </source>
</evidence>
<dbReference type="OrthoDB" id="538336at2759"/>
<dbReference type="GO" id="GO:0003997">
    <property type="term" value="F:acyl-CoA oxidase activity"/>
    <property type="evidence" value="ECO:0007669"/>
    <property type="project" value="InterPro"/>
</dbReference>
<reference evidence="17 18" key="1">
    <citation type="submission" date="2018-04" db="EMBL/GenBank/DDBJ databases">
        <title>The genome of golden apple snail Pomacea canaliculata provides insight into stress tolerance and invasive adaptation.</title>
        <authorList>
            <person name="Liu C."/>
            <person name="Liu B."/>
            <person name="Ren Y."/>
            <person name="Zhang Y."/>
            <person name="Wang H."/>
            <person name="Li S."/>
            <person name="Jiang F."/>
            <person name="Yin L."/>
            <person name="Zhang G."/>
            <person name="Qian W."/>
            <person name="Fan W."/>
        </authorList>
    </citation>
    <scope>NUCLEOTIDE SEQUENCE [LARGE SCALE GENOMIC DNA]</scope>
    <source>
        <strain evidence="17">SZHN2017</strain>
        <tissue evidence="17">Muscle</tissue>
    </source>
</reference>
<dbReference type="InterPro" id="IPR029320">
    <property type="entry name" value="Acyl-CoA_ox_N"/>
</dbReference>
<evidence type="ECO:0000256" key="3">
    <source>
        <dbReference type="ARBA" id="ARBA00004846"/>
    </source>
</evidence>